<dbReference type="PRINTS" id="PR00252">
    <property type="entry name" value="NRIONCHANNEL"/>
</dbReference>
<dbReference type="InterPro" id="IPR036734">
    <property type="entry name" value="Neur_chan_lig-bd_sf"/>
</dbReference>
<gene>
    <name evidence="8" type="ORF">SNE40_008042</name>
</gene>
<feature type="transmembrane region" description="Helical" evidence="5">
    <location>
        <begin position="211"/>
        <end position="235"/>
    </location>
</feature>
<evidence type="ECO:0000256" key="2">
    <source>
        <dbReference type="ARBA" id="ARBA00022692"/>
    </source>
</evidence>
<comment type="similarity">
    <text evidence="5">Belongs to the ligand-gated ion channel (TC 1.A.9) family.</text>
</comment>
<dbReference type="InterPro" id="IPR038050">
    <property type="entry name" value="Neuro_actylchol_rec"/>
</dbReference>
<evidence type="ECO:0000313" key="9">
    <source>
        <dbReference type="Proteomes" id="UP001347796"/>
    </source>
</evidence>
<dbReference type="InterPro" id="IPR006202">
    <property type="entry name" value="Neur_chan_lig-bd"/>
</dbReference>
<feature type="transmembrane region" description="Helical" evidence="5">
    <location>
        <begin position="241"/>
        <end position="259"/>
    </location>
</feature>
<dbReference type="InterPro" id="IPR006201">
    <property type="entry name" value="Neur_channel"/>
</dbReference>
<dbReference type="Proteomes" id="UP001347796">
    <property type="component" value="Unassembled WGS sequence"/>
</dbReference>
<dbReference type="Pfam" id="PF02932">
    <property type="entry name" value="Neur_chan_memb"/>
    <property type="match status" value="1"/>
</dbReference>
<feature type="domain" description="Neurotransmitter-gated ion-channel transmembrane" evidence="7">
    <location>
        <begin position="216"/>
        <end position="427"/>
    </location>
</feature>
<dbReference type="Pfam" id="PF02931">
    <property type="entry name" value="Neur_chan_LBD"/>
    <property type="match status" value="1"/>
</dbReference>
<dbReference type="Gene3D" id="2.70.170.10">
    <property type="entry name" value="Neurotransmitter-gated ion-channel ligand-binding domain"/>
    <property type="match status" value="1"/>
</dbReference>
<comment type="subcellular location">
    <subcellularLocation>
        <location evidence="1">Membrane</location>
        <topology evidence="1">Multi-pass membrane protein</topology>
    </subcellularLocation>
</comment>
<accession>A0AAN8Q370</accession>
<reference evidence="8 9" key="1">
    <citation type="submission" date="2024-01" db="EMBL/GenBank/DDBJ databases">
        <title>The genome of the rayed Mediterranean limpet Patella caerulea (Linnaeus, 1758).</title>
        <authorList>
            <person name="Anh-Thu Weber A."/>
            <person name="Halstead-Nussloch G."/>
        </authorList>
    </citation>
    <scope>NUCLEOTIDE SEQUENCE [LARGE SCALE GENOMIC DNA]</scope>
    <source>
        <strain evidence="8">AATW-2023a</strain>
        <tissue evidence="8">Whole specimen</tissue>
    </source>
</reference>
<keyword evidence="5" id="KW-0407">Ion channel</keyword>
<keyword evidence="3 5" id="KW-1133">Transmembrane helix</keyword>
<dbReference type="InterPro" id="IPR036719">
    <property type="entry name" value="Neuro-gated_channel_TM_sf"/>
</dbReference>
<dbReference type="AlphaFoldDB" id="A0AAN8Q370"/>
<evidence type="ECO:0000313" key="8">
    <source>
        <dbReference type="EMBL" id="KAK6185906.1"/>
    </source>
</evidence>
<evidence type="ECO:0000259" key="7">
    <source>
        <dbReference type="Pfam" id="PF02932"/>
    </source>
</evidence>
<evidence type="ECO:0000256" key="3">
    <source>
        <dbReference type="ARBA" id="ARBA00022989"/>
    </source>
</evidence>
<dbReference type="FunFam" id="2.70.170.10:FF:000028">
    <property type="entry name" value="AcetylCholine Receptor"/>
    <property type="match status" value="1"/>
</dbReference>
<feature type="domain" description="Neurotransmitter-gated ion-channel ligand-binding" evidence="6">
    <location>
        <begin position="3"/>
        <end position="208"/>
    </location>
</feature>
<evidence type="ECO:0000256" key="4">
    <source>
        <dbReference type="ARBA" id="ARBA00023136"/>
    </source>
</evidence>
<dbReference type="CDD" id="cd19051">
    <property type="entry name" value="LGIC_TM_cation"/>
    <property type="match status" value="1"/>
</dbReference>
<evidence type="ECO:0000256" key="5">
    <source>
        <dbReference type="RuleBase" id="RU000687"/>
    </source>
</evidence>
<dbReference type="GO" id="GO:0005230">
    <property type="term" value="F:extracellular ligand-gated monoatomic ion channel activity"/>
    <property type="evidence" value="ECO:0007669"/>
    <property type="project" value="InterPro"/>
</dbReference>
<dbReference type="CDD" id="cd18989">
    <property type="entry name" value="LGIC_ECD_cation"/>
    <property type="match status" value="1"/>
</dbReference>
<dbReference type="InterPro" id="IPR018000">
    <property type="entry name" value="Neurotransmitter_ion_chnl_CS"/>
</dbReference>
<dbReference type="SUPFAM" id="SSF63712">
    <property type="entry name" value="Nicotinic receptor ligand binding domain-like"/>
    <property type="match status" value="1"/>
</dbReference>
<feature type="transmembrane region" description="Helical" evidence="5">
    <location>
        <begin position="411"/>
        <end position="434"/>
    </location>
</feature>
<dbReference type="SUPFAM" id="SSF90112">
    <property type="entry name" value="Neurotransmitter-gated ion-channel transmembrane pore"/>
    <property type="match status" value="1"/>
</dbReference>
<dbReference type="GO" id="GO:0004888">
    <property type="term" value="F:transmembrane signaling receptor activity"/>
    <property type="evidence" value="ECO:0007669"/>
    <property type="project" value="InterPro"/>
</dbReference>
<comment type="caution">
    <text evidence="8">The sequence shown here is derived from an EMBL/GenBank/DDBJ whole genome shotgun (WGS) entry which is preliminary data.</text>
</comment>
<protein>
    <submittedName>
        <fullName evidence="8">Uncharacterized protein</fullName>
    </submittedName>
</protein>
<dbReference type="Gene3D" id="1.20.58.390">
    <property type="entry name" value="Neurotransmitter-gated ion-channel transmembrane domain"/>
    <property type="match status" value="1"/>
</dbReference>
<name>A0AAN8Q370_PATCE</name>
<keyword evidence="2 5" id="KW-0812">Transmembrane</keyword>
<sequence>MIRLRKSLFGNYSKEIVPLYNQSVPLQVQMSFFLIMIHDLDMKNQVLTASGWLKIEWYDEFLRWNPADYGGIDELIVFQREVWLPDLFVENTAQDYKELGNDAMLISVSHRGKIFWEPGIVTETSCAVNIGRYPFDSQSCDIRYLTWMHTNRTLTVEPEFKTIDLEATLPNGEWDIARTEALPYSYPSTYKQGTSHTGVKFFVYLRRKRTFYILNTIIPVVMLSLLNVLVFILPADCGERMALAVTVLLSFTVYLGIISDVMPKTSESLSLLAVYLTTLLSLSTISVGCAGVVLNIHHKDPRTAVPRLARILLGGSGKHNYKALHRRSTIRDKYVESDNLRDVQDTVHLNMKEMVSDNKPLENGDADNHNVECKTTSSTAPECQWLVKDGEDVSKKHYATWHDIGKSLDNILFWIFFIITVTVTTTMLLLFCGVHGF</sequence>
<evidence type="ECO:0000259" key="6">
    <source>
        <dbReference type="Pfam" id="PF02931"/>
    </source>
</evidence>
<keyword evidence="5" id="KW-0406">Ion transport</keyword>
<evidence type="ECO:0000256" key="1">
    <source>
        <dbReference type="ARBA" id="ARBA00004141"/>
    </source>
</evidence>
<feature type="transmembrane region" description="Helical" evidence="5">
    <location>
        <begin position="271"/>
        <end position="296"/>
    </location>
</feature>
<keyword evidence="4 5" id="KW-0472">Membrane</keyword>
<dbReference type="EMBL" id="JAZGQO010000006">
    <property type="protein sequence ID" value="KAK6185906.1"/>
    <property type="molecule type" value="Genomic_DNA"/>
</dbReference>
<organism evidence="8 9">
    <name type="scientific">Patella caerulea</name>
    <name type="common">Rayed Mediterranean limpet</name>
    <dbReference type="NCBI Taxonomy" id="87958"/>
    <lineage>
        <taxon>Eukaryota</taxon>
        <taxon>Metazoa</taxon>
        <taxon>Spiralia</taxon>
        <taxon>Lophotrochozoa</taxon>
        <taxon>Mollusca</taxon>
        <taxon>Gastropoda</taxon>
        <taxon>Patellogastropoda</taxon>
        <taxon>Patelloidea</taxon>
        <taxon>Patellidae</taxon>
        <taxon>Patella</taxon>
    </lineage>
</organism>
<dbReference type="PROSITE" id="PS00236">
    <property type="entry name" value="NEUROTR_ION_CHANNEL"/>
    <property type="match status" value="1"/>
</dbReference>
<keyword evidence="5" id="KW-0813">Transport</keyword>
<dbReference type="InterPro" id="IPR006029">
    <property type="entry name" value="Neurotrans-gated_channel_TM"/>
</dbReference>
<keyword evidence="9" id="KW-1185">Reference proteome</keyword>
<proteinExistence type="inferred from homology"/>
<dbReference type="GO" id="GO:0016020">
    <property type="term" value="C:membrane"/>
    <property type="evidence" value="ECO:0007669"/>
    <property type="project" value="UniProtKB-SubCell"/>
</dbReference>
<dbReference type="PANTHER" id="PTHR18945">
    <property type="entry name" value="NEUROTRANSMITTER GATED ION CHANNEL"/>
    <property type="match status" value="1"/>
</dbReference>